<sequence length="108" mass="12020">MDSIAKGGRGKKAPYISTHHRIPEPIKPVVEQLAGAYRSVLDEGGDPNELLARVKAAIATTPEKPVNRNLPDYEAIRERILTGVRSDKLKAVRAALDEFIAKLEYWEK</sequence>
<organism evidence="1 2">
    <name type="scientific">Microseira wollei NIES-4236</name>
    <dbReference type="NCBI Taxonomy" id="2530354"/>
    <lineage>
        <taxon>Bacteria</taxon>
        <taxon>Bacillati</taxon>
        <taxon>Cyanobacteriota</taxon>
        <taxon>Cyanophyceae</taxon>
        <taxon>Oscillatoriophycideae</taxon>
        <taxon>Aerosakkonematales</taxon>
        <taxon>Aerosakkonemataceae</taxon>
        <taxon>Microseira</taxon>
    </lineage>
</organism>
<dbReference type="RefSeq" id="WP_226590579.1">
    <property type="nucleotide sequence ID" value="NZ_BLAY01000175.1"/>
</dbReference>
<accession>A0AAV3XM25</accession>
<protein>
    <submittedName>
        <fullName evidence="1">Uncharacterized protein</fullName>
    </submittedName>
</protein>
<reference evidence="1" key="1">
    <citation type="submission" date="2019-10" db="EMBL/GenBank/DDBJ databases">
        <title>Draft genome sequece of Microseira wollei NIES-4236.</title>
        <authorList>
            <person name="Yamaguchi H."/>
            <person name="Suzuki S."/>
            <person name="Kawachi M."/>
        </authorList>
    </citation>
    <scope>NUCLEOTIDE SEQUENCE</scope>
    <source>
        <strain evidence="1">NIES-4236</strain>
    </source>
</reference>
<dbReference type="Proteomes" id="UP001050975">
    <property type="component" value="Unassembled WGS sequence"/>
</dbReference>
<evidence type="ECO:0000313" key="1">
    <source>
        <dbReference type="EMBL" id="GET42673.1"/>
    </source>
</evidence>
<comment type="caution">
    <text evidence="1">The sequence shown here is derived from an EMBL/GenBank/DDBJ whole genome shotgun (WGS) entry which is preliminary data.</text>
</comment>
<keyword evidence="2" id="KW-1185">Reference proteome</keyword>
<dbReference type="EMBL" id="BLAY01000175">
    <property type="protein sequence ID" value="GET42673.1"/>
    <property type="molecule type" value="Genomic_DNA"/>
</dbReference>
<dbReference type="AlphaFoldDB" id="A0AAV3XM25"/>
<gene>
    <name evidence="1" type="ORF">MiSe_74910</name>
</gene>
<name>A0AAV3XM25_9CYAN</name>
<proteinExistence type="predicted"/>
<evidence type="ECO:0000313" key="2">
    <source>
        <dbReference type="Proteomes" id="UP001050975"/>
    </source>
</evidence>